<sequence>MLGRVIRARRKELGRTLAEIAGISGLSAPFLSQIENDRANPSMASLQRLADALGTTAVRLLAGAEQAGRVDIVRAGERAPMAATDDEDGTVRALVRGRRQLHALEFSGGRHGDREFVHRNDELLYVVRGAARVIAGEAEHDLAEGDALYCSGGIRHSWQLLTPDAKVLLVAVAEDARITLDD</sequence>
<dbReference type="GO" id="GO:0005829">
    <property type="term" value="C:cytosol"/>
    <property type="evidence" value="ECO:0007669"/>
    <property type="project" value="TreeGrafter"/>
</dbReference>
<dbReference type="PROSITE" id="PS50943">
    <property type="entry name" value="HTH_CROC1"/>
    <property type="match status" value="1"/>
</dbReference>
<evidence type="ECO:0000256" key="1">
    <source>
        <dbReference type="ARBA" id="ARBA00023125"/>
    </source>
</evidence>
<feature type="domain" description="HTH cro/C1-type" evidence="2">
    <location>
        <begin position="6"/>
        <end position="60"/>
    </location>
</feature>
<dbReference type="SMART" id="SM00530">
    <property type="entry name" value="HTH_XRE"/>
    <property type="match status" value="1"/>
</dbReference>
<proteinExistence type="predicted"/>
<dbReference type="SUPFAM" id="SSF47413">
    <property type="entry name" value="lambda repressor-like DNA-binding domains"/>
    <property type="match status" value="1"/>
</dbReference>
<dbReference type="Pfam" id="PF07883">
    <property type="entry name" value="Cupin_2"/>
    <property type="match status" value="1"/>
</dbReference>
<keyword evidence="4" id="KW-1185">Reference proteome</keyword>
<evidence type="ECO:0000313" key="3">
    <source>
        <dbReference type="EMBL" id="MBB5068959.1"/>
    </source>
</evidence>
<dbReference type="InterPro" id="IPR050807">
    <property type="entry name" value="TransReg_Diox_bact_type"/>
</dbReference>
<protein>
    <submittedName>
        <fullName evidence="3">Transcriptional regulator with XRE-family HTH domain</fullName>
    </submittedName>
</protein>
<dbReference type="SUPFAM" id="SSF51182">
    <property type="entry name" value="RmlC-like cupins"/>
    <property type="match status" value="1"/>
</dbReference>
<dbReference type="RefSeq" id="WP_184485086.1">
    <property type="nucleotide sequence ID" value="NZ_JACHIV010000001.1"/>
</dbReference>
<accession>A0A840NI33</accession>
<dbReference type="InterPro" id="IPR001387">
    <property type="entry name" value="Cro/C1-type_HTH"/>
</dbReference>
<gene>
    <name evidence="3" type="ORF">BJ969_002047</name>
</gene>
<dbReference type="InterPro" id="IPR011051">
    <property type="entry name" value="RmlC_Cupin_sf"/>
</dbReference>
<dbReference type="GO" id="GO:0003700">
    <property type="term" value="F:DNA-binding transcription factor activity"/>
    <property type="evidence" value="ECO:0007669"/>
    <property type="project" value="TreeGrafter"/>
</dbReference>
<dbReference type="GO" id="GO:0003677">
    <property type="term" value="F:DNA binding"/>
    <property type="evidence" value="ECO:0007669"/>
    <property type="project" value="UniProtKB-KW"/>
</dbReference>
<dbReference type="Gene3D" id="1.10.260.40">
    <property type="entry name" value="lambda repressor-like DNA-binding domains"/>
    <property type="match status" value="1"/>
</dbReference>
<evidence type="ECO:0000313" key="4">
    <source>
        <dbReference type="Proteomes" id="UP000580474"/>
    </source>
</evidence>
<name>A0A840NI33_9PSEU</name>
<dbReference type="PANTHER" id="PTHR46797">
    <property type="entry name" value="HTH-TYPE TRANSCRIPTIONAL REGULATOR"/>
    <property type="match status" value="1"/>
</dbReference>
<keyword evidence="1" id="KW-0238">DNA-binding</keyword>
<dbReference type="Pfam" id="PF01381">
    <property type="entry name" value="HTH_3"/>
    <property type="match status" value="1"/>
</dbReference>
<dbReference type="InterPro" id="IPR010982">
    <property type="entry name" value="Lambda_DNA-bd_dom_sf"/>
</dbReference>
<dbReference type="EMBL" id="JACHIV010000001">
    <property type="protein sequence ID" value="MBB5068959.1"/>
    <property type="molecule type" value="Genomic_DNA"/>
</dbReference>
<evidence type="ECO:0000259" key="2">
    <source>
        <dbReference type="PROSITE" id="PS50943"/>
    </source>
</evidence>
<dbReference type="Gene3D" id="2.60.120.10">
    <property type="entry name" value="Jelly Rolls"/>
    <property type="match status" value="1"/>
</dbReference>
<comment type="caution">
    <text evidence="3">The sequence shown here is derived from an EMBL/GenBank/DDBJ whole genome shotgun (WGS) entry which is preliminary data.</text>
</comment>
<dbReference type="PANTHER" id="PTHR46797:SF1">
    <property type="entry name" value="METHYLPHOSPHONATE SYNTHASE"/>
    <property type="match status" value="1"/>
</dbReference>
<dbReference type="InterPro" id="IPR013096">
    <property type="entry name" value="Cupin_2"/>
</dbReference>
<dbReference type="CDD" id="cd00093">
    <property type="entry name" value="HTH_XRE"/>
    <property type="match status" value="1"/>
</dbReference>
<dbReference type="CDD" id="cd02209">
    <property type="entry name" value="cupin_XRE_C"/>
    <property type="match status" value="1"/>
</dbReference>
<organism evidence="3 4">
    <name type="scientific">Saccharopolyspora gloriosae</name>
    <dbReference type="NCBI Taxonomy" id="455344"/>
    <lineage>
        <taxon>Bacteria</taxon>
        <taxon>Bacillati</taxon>
        <taxon>Actinomycetota</taxon>
        <taxon>Actinomycetes</taxon>
        <taxon>Pseudonocardiales</taxon>
        <taxon>Pseudonocardiaceae</taxon>
        <taxon>Saccharopolyspora</taxon>
    </lineage>
</organism>
<dbReference type="Proteomes" id="UP000580474">
    <property type="component" value="Unassembled WGS sequence"/>
</dbReference>
<reference evidence="3 4" key="1">
    <citation type="submission" date="2020-08" db="EMBL/GenBank/DDBJ databases">
        <title>Sequencing the genomes of 1000 actinobacteria strains.</title>
        <authorList>
            <person name="Klenk H.-P."/>
        </authorList>
    </citation>
    <scope>NUCLEOTIDE SEQUENCE [LARGE SCALE GENOMIC DNA]</scope>
    <source>
        <strain evidence="3 4">DSM 45582</strain>
    </source>
</reference>
<dbReference type="InterPro" id="IPR014710">
    <property type="entry name" value="RmlC-like_jellyroll"/>
</dbReference>
<dbReference type="AlphaFoldDB" id="A0A840NI33"/>